<gene>
    <name evidence="2" type="ORF">DFP96_11430</name>
</gene>
<feature type="domain" description="Peptidase M60" evidence="1">
    <location>
        <begin position="59"/>
        <end position="357"/>
    </location>
</feature>
<dbReference type="Pfam" id="PF13402">
    <property type="entry name" value="Peptidase_M60"/>
    <property type="match status" value="1"/>
</dbReference>
<accession>A0A4R6ZH46</accession>
<keyword evidence="3" id="KW-1185">Reference proteome</keyword>
<sequence length="1292" mass="144774">MKKNNSSSIFFVTILLITLVSIFTTWGLQANAATMEKNLYTLENPTWMRNQGLSKGIDHDRQDLGVILPKNATIEIRQTNPNFKGDIRLELLNDDNQTESSYTVGNSWVEITASSDSVPFIKTTFTDDAPTVEYKVSDTAVNLPVFKQGDNENVFFDKWDATGATFGLVGNKYIQILVPVRDKFYLKKMDDFNSINALLAYYDTLFETFNELEGISFTPKNATDKNIPNRYFAKADKHGAGAAYYGGNYTAETSSSVISFWLKPGWGGLHEIAHGYQGNFMSDTTFNTGEVWNNLYADSMQKKMMGNAYYNGWLYEGNIAKRETTFEKSVYTTKTPVNNWDEASKLYMLTLMKDMAGDQAFTDFNQAYRADANTNNLNKDALILDLLTKYFGETSHYDFTAFVELVQGSMSDNQKVENLYSGNKAVYPLASLLSGNNLKTARKDINLDTKWGLVSNAQIDKYKLSATTEVTFSINDFAQIEGKVLRVKDGTDVVREVTITSPTVTLKNMPIGIYSLDIPTGITRFYEPSTNYLAVTDYESSAMIAMNEIQTSTFAENKMVFKGLGDSIFAIATVDPEKGNLELNVTSKRPHSYFENEYASIEVLDEQGNSAFKRVMDGNGTETGKFQVAIKPNYIIKIMHKEPSRFSIIGAPINLVHQATEQTFNVSKYGLTSDVTKVTDQDALVSYKSKLVSFAETVTANFKNEDYAAPKTKLKRGIDYLSDTDVDKIEYQQTYADLLALKNDISQDLLDGNQFRFQMNGLSDWNFANVRVNLDTNKAIITQNTGEPHWYFEGTYATVKINNAKGKEIFKKDFNGRGKVTASESNVIIAVGDFITLTHLESSGRLLITNEQTGKGYASYQTATYLVTASGLKKVDTAKIPTPNPDEFTAQNLQFDFKGLGDWDFATMVLDLQNKRANITQNAGEPHWYFSDTYASIQVRDARGKLIYTKKFNGRGNVPSSFDSLKIDQGYYITVLHQEYNARLLLMNPATNESFKTSKQATYKVTLDGLLLVEENSIPAPSLADIDGKLFEYQFLGLADKNFANLSLNLETMELIFAKSAGKPHVYFNQSTPYSSIQVKDQDGSEVYSHTMIGDEDATAVLKKIKLETGYYLIINHLEGTSRLLMAVDKVAQEKLANQNVYQISENGLTKKTLSDIPVPNRFTKMKIYGTNLDFTFAGLSDNQFAKLHFDKAKNMLHLDIKAVQPHYYFSDIYASVEVSDETGKVIYTRKFIGNVSPKAESFDIPIKEAYKIKITHQEPSRLVVTGSETDTKPTVRAENEFCVVANGLVGL</sequence>
<proteinExistence type="predicted"/>
<dbReference type="RefSeq" id="WP_133621073.1">
    <property type="nucleotide sequence ID" value="NZ_SNZK01000014.1"/>
</dbReference>
<comment type="caution">
    <text evidence="2">The sequence shown here is derived from an EMBL/GenBank/DDBJ whole genome shotgun (WGS) entry which is preliminary data.</text>
</comment>
<protein>
    <submittedName>
        <fullName evidence="2">Enhancin-like peptidase M60 family</fullName>
    </submittedName>
</protein>
<dbReference type="InterPro" id="IPR004954">
    <property type="entry name" value="Mucin-bd"/>
</dbReference>
<dbReference type="PROSITE" id="PS51723">
    <property type="entry name" value="PEPTIDASE_M60"/>
    <property type="match status" value="1"/>
</dbReference>
<reference evidence="2 3" key="1">
    <citation type="submission" date="2019-03" db="EMBL/GenBank/DDBJ databases">
        <title>Genomic Encyclopedia of Type Strains, Phase III (KMG-III): the genomes of soil and plant-associated and newly described type strains.</title>
        <authorList>
            <person name="Whitman W."/>
        </authorList>
    </citation>
    <scope>NUCLEOTIDE SEQUENCE [LARGE SCALE GENOMIC DNA]</scope>
    <source>
        <strain evidence="2 3">CECT 7972</strain>
    </source>
</reference>
<dbReference type="Proteomes" id="UP000295558">
    <property type="component" value="Unassembled WGS sequence"/>
</dbReference>
<dbReference type="Pfam" id="PF03272">
    <property type="entry name" value="Mucin_bdg"/>
    <property type="match status" value="5"/>
</dbReference>
<dbReference type="Gene3D" id="1.10.390.30">
    <property type="entry name" value="Peptidase M60, enhancin-like domain 3"/>
    <property type="match status" value="1"/>
</dbReference>
<evidence type="ECO:0000313" key="2">
    <source>
        <dbReference type="EMBL" id="TDR51199.1"/>
    </source>
</evidence>
<dbReference type="OrthoDB" id="2392728at2"/>
<dbReference type="EMBL" id="SNZK01000014">
    <property type="protein sequence ID" value="TDR51199.1"/>
    <property type="molecule type" value="Genomic_DNA"/>
</dbReference>
<dbReference type="Gene3D" id="3.40.390.80">
    <property type="entry name" value="Peptidase M60, enhancin-like domain 2"/>
    <property type="match status" value="1"/>
</dbReference>
<dbReference type="InterPro" id="IPR042279">
    <property type="entry name" value="Pep_M60_3"/>
</dbReference>
<evidence type="ECO:0000259" key="1">
    <source>
        <dbReference type="PROSITE" id="PS51723"/>
    </source>
</evidence>
<evidence type="ECO:0000313" key="3">
    <source>
        <dbReference type="Proteomes" id="UP000295558"/>
    </source>
</evidence>
<dbReference type="SMART" id="SM01276">
    <property type="entry name" value="M60-like"/>
    <property type="match status" value="1"/>
</dbReference>
<dbReference type="InterPro" id="IPR031161">
    <property type="entry name" value="Peptidase_M60_dom"/>
</dbReference>
<organism evidence="2 3">
    <name type="scientific">Listeria rocourtiae</name>
    <dbReference type="NCBI Taxonomy" id="647910"/>
    <lineage>
        <taxon>Bacteria</taxon>
        <taxon>Bacillati</taxon>
        <taxon>Bacillota</taxon>
        <taxon>Bacilli</taxon>
        <taxon>Bacillales</taxon>
        <taxon>Listeriaceae</taxon>
        <taxon>Listeria</taxon>
    </lineage>
</organism>
<dbReference type="STRING" id="1265846.PROCOU_13238"/>
<name>A0A4R6ZH46_9LIST</name>